<feature type="transmembrane region" description="Helical" evidence="10">
    <location>
        <begin position="204"/>
        <end position="225"/>
    </location>
</feature>
<feature type="transmembrane region" description="Helical" evidence="10">
    <location>
        <begin position="339"/>
        <end position="357"/>
    </location>
</feature>
<feature type="transmembrane region" description="Helical" evidence="10">
    <location>
        <begin position="125"/>
        <end position="148"/>
    </location>
</feature>
<keyword evidence="9 10" id="KW-0472">Membrane</keyword>
<evidence type="ECO:0000256" key="1">
    <source>
        <dbReference type="ARBA" id="ARBA00004429"/>
    </source>
</evidence>
<keyword evidence="7 10" id="KW-1133">Transmembrane helix</keyword>
<protein>
    <submittedName>
        <fullName evidence="11">Nitrate/nitrite transporter NarK</fullName>
    </submittedName>
</protein>
<keyword evidence="6 10" id="KW-0812">Transmembrane</keyword>
<sequence>MSYVLQSWDPENAAQWQREGRRVASRNLWGSIAALFLAFCVWMVWSMVVINLPKVGFKFSTNQLFWLAALPGLSGATLRIFYAFMVPIFGGRRWTVFSTATLLIPAVGIGYAVQDPTTPYSTMLVLSLLCGFGGGNFASSMANISFFFPRAQKGFALGMNAGLGNLGVSAMQLVVPFVITVPIFGGFGGGPQVWLREGVETQLWLQNAGFIWVPLIVASALFAWFKMNDVGVAKASLMDQFVIFRRAHTWVMSWLYLGTFGSFIGFSAGFPLLIRTQFPGVNVAAFAFLGPLVGALARVGGGWVSDKLGGAGVTLGVFVVMALATVGVVFFLPHQGDSGNFWMFFLLFMLLFIATGVGNASTFRMVPTIFLALHERAVDSSDSVRLQKARANANKEGAAVLGFVSAMAAYGAFFIPMSYGTSIKLTGAPDAALFSFVLFYLSCIVVTWLFYSRKGAKIRC</sequence>
<name>A0A1J5RTU6_9ZZZZ</name>
<evidence type="ECO:0000256" key="10">
    <source>
        <dbReference type="SAM" id="Phobius"/>
    </source>
</evidence>
<keyword evidence="5" id="KW-0997">Cell inner membrane</keyword>
<feature type="transmembrane region" description="Helical" evidence="10">
    <location>
        <begin position="311"/>
        <end position="333"/>
    </location>
</feature>
<comment type="subcellular location">
    <subcellularLocation>
        <location evidence="1">Cell inner membrane</location>
        <topology evidence="1">Multi-pass membrane protein</topology>
    </subcellularLocation>
</comment>
<evidence type="ECO:0000313" key="11">
    <source>
        <dbReference type="EMBL" id="OIQ95399.1"/>
    </source>
</evidence>
<keyword evidence="4" id="KW-1003">Cell membrane</keyword>
<accession>A0A1J5RTU6</accession>
<feature type="transmembrane region" description="Helical" evidence="10">
    <location>
        <begin position="160"/>
        <end position="184"/>
    </location>
</feature>
<evidence type="ECO:0000256" key="4">
    <source>
        <dbReference type="ARBA" id="ARBA00022475"/>
    </source>
</evidence>
<evidence type="ECO:0000256" key="3">
    <source>
        <dbReference type="ARBA" id="ARBA00022448"/>
    </source>
</evidence>
<dbReference type="GO" id="GO:0042128">
    <property type="term" value="P:nitrate assimilation"/>
    <property type="evidence" value="ECO:0007669"/>
    <property type="project" value="UniProtKB-KW"/>
</dbReference>
<feature type="transmembrane region" description="Helical" evidence="10">
    <location>
        <begin position="431"/>
        <end position="451"/>
    </location>
</feature>
<dbReference type="EMBL" id="MLJW01000167">
    <property type="protein sequence ID" value="OIQ95399.1"/>
    <property type="molecule type" value="Genomic_DNA"/>
</dbReference>
<dbReference type="InterPro" id="IPR044772">
    <property type="entry name" value="NO3_transporter"/>
</dbReference>
<dbReference type="CDD" id="cd17341">
    <property type="entry name" value="MFS_NRT2_like"/>
    <property type="match status" value="1"/>
</dbReference>
<dbReference type="InterPro" id="IPR036259">
    <property type="entry name" value="MFS_trans_sf"/>
</dbReference>
<feature type="transmembrane region" description="Helical" evidence="10">
    <location>
        <begin position="254"/>
        <end position="274"/>
    </location>
</feature>
<feature type="transmembrane region" description="Helical" evidence="10">
    <location>
        <begin position="280"/>
        <end position="299"/>
    </location>
</feature>
<comment type="caution">
    <text evidence="11">The sequence shown here is derived from an EMBL/GenBank/DDBJ whole genome shotgun (WGS) entry which is preliminary data.</text>
</comment>
<evidence type="ECO:0000256" key="9">
    <source>
        <dbReference type="ARBA" id="ARBA00023136"/>
    </source>
</evidence>
<evidence type="ECO:0000256" key="2">
    <source>
        <dbReference type="ARBA" id="ARBA00008432"/>
    </source>
</evidence>
<dbReference type="GO" id="GO:0015112">
    <property type="term" value="F:nitrate transmembrane transporter activity"/>
    <property type="evidence" value="ECO:0007669"/>
    <property type="project" value="InterPro"/>
</dbReference>
<dbReference type="PANTHER" id="PTHR23515">
    <property type="entry name" value="HIGH-AFFINITY NITRATE TRANSPORTER 2.3"/>
    <property type="match status" value="1"/>
</dbReference>
<evidence type="ECO:0000256" key="7">
    <source>
        <dbReference type="ARBA" id="ARBA00022989"/>
    </source>
</evidence>
<gene>
    <name evidence="11" type="primary">narK_3</name>
    <name evidence="11" type="ORF">GALL_225600</name>
</gene>
<evidence type="ECO:0000256" key="5">
    <source>
        <dbReference type="ARBA" id="ARBA00022519"/>
    </source>
</evidence>
<feature type="transmembrane region" description="Helical" evidence="10">
    <location>
        <begin position="28"/>
        <end position="52"/>
    </location>
</feature>
<comment type="similarity">
    <text evidence="2">Belongs to the major facilitator superfamily. Nitrate/nitrite porter (TC 2.A.1.8) family.</text>
</comment>
<keyword evidence="8" id="KW-0534">Nitrate assimilation</keyword>
<dbReference type="GO" id="GO:0005886">
    <property type="term" value="C:plasma membrane"/>
    <property type="evidence" value="ECO:0007669"/>
    <property type="project" value="UniProtKB-SubCell"/>
</dbReference>
<organism evidence="11">
    <name type="scientific">mine drainage metagenome</name>
    <dbReference type="NCBI Taxonomy" id="410659"/>
    <lineage>
        <taxon>unclassified sequences</taxon>
        <taxon>metagenomes</taxon>
        <taxon>ecological metagenomes</taxon>
    </lineage>
</organism>
<dbReference type="GO" id="GO:0015113">
    <property type="term" value="F:nitrite transmembrane transporter activity"/>
    <property type="evidence" value="ECO:0007669"/>
    <property type="project" value="InterPro"/>
</dbReference>
<proteinExistence type="inferred from homology"/>
<dbReference type="AlphaFoldDB" id="A0A1J5RTU6"/>
<dbReference type="InterPro" id="IPR011701">
    <property type="entry name" value="MFS"/>
</dbReference>
<dbReference type="InterPro" id="IPR004737">
    <property type="entry name" value="NO3_transporter_NarK/NarU-like"/>
</dbReference>
<keyword evidence="3" id="KW-0813">Transport</keyword>
<feature type="transmembrane region" description="Helical" evidence="10">
    <location>
        <begin position="398"/>
        <end position="419"/>
    </location>
</feature>
<evidence type="ECO:0000256" key="8">
    <source>
        <dbReference type="ARBA" id="ARBA00023063"/>
    </source>
</evidence>
<reference evidence="11" key="1">
    <citation type="submission" date="2016-10" db="EMBL/GenBank/DDBJ databases">
        <title>Sequence of Gallionella enrichment culture.</title>
        <authorList>
            <person name="Poehlein A."/>
            <person name="Muehling M."/>
            <person name="Daniel R."/>
        </authorList>
    </citation>
    <scope>NUCLEOTIDE SEQUENCE</scope>
</reference>
<dbReference type="SUPFAM" id="SSF103473">
    <property type="entry name" value="MFS general substrate transporter"/>
    <property type="match status" value="1"/>
</dbReference>
<feature type="transmembrane region" description="Helical" evidence="10">
    <location>
        <begin position="64"/>
        <end position="82"/>
    </location>
</feature>
<evidence type="ECO:0000256" key="6">
    <source>
        <dbReference type="ARBA" id="ARBA00022692"/>
    </source>
</evidence>
<dbReference type="NCBIfam" id="TIGR00886">
    <property type="entry name" value="2A0108"/>
    <property type="match status" value="1"/>
</dbReference>
<dbReference type="Pfam" id="PF07690">
    <property type="entry name" value="MFS_1"/>
    <property type="match status" value="1"/>
</dbReference>
<dbReference type="Gene3D" id="1.20.1250.20">
    <property type="entry name" value="MFS general substrate transporter like domains"/>
    <property type="match status" value="1"/>
</dbReference>
<dbReference type="FunFam" id="1.20.1250.20:FF:000024">
    <property type="entry name" value="Nitrite extrusion protein NarK"/>
    <property type="match status" value="1"/>
</dbReference>
<feature type="transmembrane region" description="Helical" evidence="10">
    <location>
        <begin position="94"/>
        <end position="113"/>
    </location>
</feature>